<evidence type="ECO:0008006" key="4">
    <source>
        <dbReference type="Google" id="ProtNLM"/>
    </source>
</evidence>
<protein>
    <recommendedName>
        <fullName evidence="4">Thioredoxin domain-containing protein</fullName>
    </recommendedName>
</protein>
<reference evidence="2 3" key="1">
    <citation type="submission" date="2019-01" db="EMBL/GenBank/DDBJ databases">
        <title>Novel species of Nocardioides.</title>
        <authorList>
            <person name="Liu Q."/>
            <person name="X Y.-H."/>
        </authorList>
    </citation>
    <scope>NUCLEOTIDE SEQUENCE [LARGE SCALE GENOMIC DNA]</scope>
    <source>
        <strain evidence="2 3">HLT2-9</strain>
    </source>
</reference>
<dbReference type="AlphaFoldDB" id="A0A4Q2T3A1"/>
<dbReference type="Proteomes" id="UP000291101">
    <property type="component" value="Unassembled WGS sequence"/>
</dbReference>
<gene>
    <name evidence="2" type="ORF">EUA94_09920</name>
</gene>
<dbReference type="RefSeq" id="WP_129426712.1">
    <property type="nucleotide sequence ID" value="NZ_SDWV01000008.1"/>
</dbReference>
<evidence type="ECO:0000313" key="3">
    <source>
        <dbReference type="Proteomes" id="UP000291101"/>
    </source>
</evidence>
<dbReference type="EMBL" id="SDWV01000008">
    <property type="protein sequence ID" value="RYC11278.1"/>
    <property type="molecule type" value="Genomic_DNA"/>
</dbReference>
<evidence type="ECO:0000313" key="2">
    <source>
        <dbReference type="EMBL" id="RYC11278.1"/>
    </source>
</evidence>
<keyword evidence="3" id="KW-1185">Reference proteome</keyword>
<comment type="caution">
    <text evidence="2">The sequence shown here is derived from an EMBL/GenBank/DDBJ whole genome shotgun (WGS) entry which is preliminary data.</text>
</comment>
<feature type="region of interest" description="Disordered" evidence="1">
    <location>
        <begin position="27"/>
        <end position="47"/>
    </location>
</feature>
<proteinExistence type="predicted"/>
<feature type="compositionally biased region" description="Basic and acidic residues" evidence="1">
    <location>
        <begin position="35"/>
        <end position="47"/>
    </location>
</feature>
<accession>A0A4Q2T3A1</accession>
<organism evidence="2 3">
    <name type="scientific">Nocardioides zhouii</name>
    <dbReference type="NCBI Taxonomy" id="1168729"/>
    <lineage>
        <taxon>Bacteria</taxon>
        <taxon>Bacillati</taxon>
        <taxon>Actinomycetota</taxon>
        <taxon>Actinomycetes</taxon>
        <taxon>Propionibacteriales</taxon>
        <taxon>Nocardioidaceae</taxon>
        <taxon>Nocardioides</taxon>
    </lineage>
</organism>
<name>A0A4Q2T3A1_9ACTN</name>
<evidence type="ECO:0000256" key="1">
    <source>
        <dbReference type="SAM" id="MobiDB-lite"/>
    </source>
</evidence>
<dbReference type="OrthoDB" id="5006039at2"/>
<sequence>MSIRTIARVGARRRASGRHLGVNLMTGASQQQQAHRHEHDEPTREDQAGWVPEVGQAVPDLTVAREDGSVTTYAEALADMAVTAGVDTVTAVAWSHDCGWCDEVLDDVLRASDGGDVVLVVFQDISTVRAQGITGPVLQVMAPATAVEAVGVPGTPGAVPVRDGVVAGLGGVGGPHVLEVIAEHSRSGAST</sequence>